<evidence type="ECO:0000313" key="1">
    <source>
        <dbReference type="Proteomes" id="UP000504603"/>
    </source>
</evidence>
<dbReference type="RefSeq" id="XP_022142499.1">
    <property type="nucleotide sequence ID" value="XM_022286807.1"/>
</dbReference>
<dbReference type="GO" id="GO:0008374">
    <property type="term" value="F:O-acyltransferase activity"/>
    <property type="evidence" value="ECO:0007669"/>
    <property type="project" value="InterPro"/>
</dbReference>
<protein>
    <submittedName>
        <fullName evidence="2">Lecithin-cholesterol acyltransferase-like 4 isoform X2</fullName>
    </submittedName>
</protein>
<keyword evidence="1" id="KW-1185">Reference proteome</keyword>
<reference evidence="2" key="1">
    <citation type="submission" date="2025-08" db="UniProtKB">
        <authorList>
            <consortium name="RefSeq"/>
        </authorList>
    </citation>
    <scope>IDENTIFICATION</scope>
    <source>
        <strain evidence="2">OHB3-1</strain>
    </source>
</reference>
<dbReference type="InterPro" id="IPR029058">
    <property type="entry name" value="AB_hydrolase_fold"/>
</dbReference>
<gene>
    <name evidence="2" type="primary">LOC111012603</name>
</gene>
<dbReference type="Pfam" id="PF02450">
    <property type="entry name" value="LCAT"/>
    <property type="match status" value="1"/>
</dbReference>
<dbReference type="SUPFAM" id="SSF53474">
    <property type="entry name" value="alpha/beta-Hydrolases"/>
    <property type="match status" value="1"/>
</dbReference>
<dbReference type="InterPro" id="IPR003386">
    <property type="entry name" value="LACT/PDAT_acylTrfase"/>
</dbReference>
<proteinExistence type="predicted"/>
<organism evidence="1 2">
    <name type="scientific">Momordica charantia</name>
    <name type="common">Bitter gourd</name>
    <name type="synonym">Balsam pear</name>
    <dbReference type="NCBI Taxonomy" id="3673"/>
    <lineage>
        <taxon>Eukaryota</taxon>
        <taxon>Viridiplantae</taxon>
        <taxon>Streptophyta</taxon>
        <taxon>Embryophyta</taxon>
        <taxon>Tracheophyta</taxon>
        <taxon>Spermatophyta</taxon>
        <taxon>Magnoliopsida</taxon>
        <taxon>eudicotyledons</taxon>
        <taxon>Gunneridae</taxon>
        <taxon>Pentapetalae</taxon>
        <taxon>rosids</taxon>
        <taxon>fabids</taxon>
        <taxon>Cucurbitales</taxon>
        <taxon>Cucurbitaceae</taxon>
        <taxon>Momordiceae</taxon>
        <taxon>Momordica</taxon>
    </lineage>
</organism>
<dbReference type="PANTHER" id="PTHR11440">
    <property type="entry name" value="LECITHIN-CHOLESTEROL ACYLTRANSFERASE-RELATED"/>
    <property type="match status" value="1"/>
</dbReference>
<dbReference type="AlphaFoldDB" id="A0A6J1CLP7"/>
<dbReference type="Gene3D" id="3.40.50.1820">
    <property type="entry name" value="alpha/beta hydrolase"/>
    <property type="match status" value="1"/>
</dbReference>
<sequence length="502" mass="56679">MAVLLEEIVKSVELWLRLIKKPQPYVDPNLDPVLLIPGVAGSILNAVNEDTGREERVWVRILGADSKFRTELWSFYDSASGESVCFDPKTKIRVPDERSGLYAIDILDPDLMIGCDSIYYFHDMIVEMTKWGFQEGKTLFGFGYDFRQSNRLPESLDRLAAKLEAVFSASGGKKINIISHSMGGLLVKCFMCLRSEIFEKYVQNWIAIAAPFQGAPGYVTSTFVNGMSFVNGWKQNFFISKWSMHQLLIECPSIYELMGSPDFNWQHIPLLEIWRQKHDDDGNPHNVLESYLLKESVEILTESLSTNAVKFYNIYATGLETPHTVCYGDAEKPVADLHNLRYIEPNYIYVDGDGTVPVESAKADGLDAVARIGVPGEHQRVLRDHRVFRRLKHWLKAGDPDPFYDPLNDYVILPTAFEVESHVEKGLQVAALKEEWEIISHDQNKTDELCNDKPLVSSIMLSRVTEDCPSSRAEACATVVVHPQQDGKQHVELNAVSVSVDA</sequence>
<name>A0A6J1CLP7_MOMCH</name>
<evidence type="ECO:0000313" key="2">
    <source>
        <dbReference type="RefSeq" id="XP_022142499.1"/>
    </source>
</evidence>
<dbReference type="GeneID" id="111012603"/>
<accession>A0A6J1CLP7</accession>
<dbReference type="Proteomes" id="UP000504603">
    <property type="component" value="Unplaced"/>
</dbReference>
<dbReference type="GO" id="GO:0006629">
    <property type="term" value="P:lipid metabolic process"/>
    <property type="evidence" value="ECO:0007669"/>
    <property type="project" value="InterPro"/>
</dbReference>